<comment type="caution">
    <text evidence="1">The sequence shown here is derived from an EMBL/GenBank/DDBJ whole genome shotgun (WGS) entry which is preliminary data.</text>
</comment>
<evidence type="ECO:0000313" key="1">
    <source>
        <dbReference type="EMBL" id="CAH0103521.1"/>
    </source>
</evidence>
<dbReference type="Proteomes" id="UP000789390">
    <property type="component" value="Unassembled WGS sequence"/>
</dbReference>
<sequence>MDSVPWSVNRAWRHPTLEASRRTIHSSPDELHWSESTNSVKSRRGTIGIQLSTLEICSASFLFLPALYYGCFYSMLAVNSFNPELSSFNNSTLSWRIYP</sequence>
<protein>
    <submittedName>
        <fullName evidence="1">Uncharacterized protein</fullName>
    </submittedName>
</protein>
<accession>A0A8J2W3E0</accession>
<evidence type="ECO:0000313" key="2">
    <source>
        <dbReference type="Proteomes" id="UP000789390"/>
    </source>
</evidence>
<name>A0A8J2W3E0_9CRUS</name>
<proteinExistence type="predicted"/>
<dbReference type="EMBL" id="CAKKLH010000112">
    <property type="protein sequence ID" value="CAH0103521.1"/>
    <property type="molecule type" value="Genomic_DNA"/>
</dbReference>
<dbReference type="AlphaFoldDB" id="A0A8J2W3E0"/>
<reference evidence="1" key="1">
    <citation type="submission" date="2021-11" db="EMBL/GenBank/DDBJ databases">
        <authorList>
            <person name="Schell T."/>
        </authorList>
    </citation>
    <scope>NUCLEOTIDE SEQUENCE</scope>
    <source>
        <strain evidence="1">M5</strain>
    </source>
</reference>
<organism evidence="1 2">
    <name type="scientific">Daphnia galeata</name>
    <dbReference type="NCBI Taxonomy" id="27404"/>
    <lineage>
        <taxon>Eukaryota</taxon>
        <taxon>Metazoa</taxon>
        <taxon>Ecdysozoa</taxon>
        <taxon>Arthropoda</taxon>
        <taxon>Crustacea</taxon>
        <taxon>Branchiopoda</taxon>
        <taxon>Diplostraca</taxon>
        <taxon>Cladocera</taxon>
        <taxon>Anomopoda</taxon>
        <taxon>Daphniidae</taxon>
        <taxon>Daphnia</taxon>
    </lineage>
</organism>
<keyword evidence="2" id="KW-1185">Reference proteome</keyword>
<gene>
    <name evidence="1" type="ORF">DGAL_LOCUS6095</name>
</gene>